<dbReference type="Proteomes" id="UP000551758">
    <property type="component" value="Unassembled WGS sequence"/>
</dbReference>
<dbReference type="EMBL" id="JACDTQ010001359">
    <property type="protein sequence ID" value="KAF5923239.1"/>
    <property type="molecule type" value="Genomic_DNA"/>
</dbReference>
<evidence type="ECO:0000256" key="10">
    <source>
        <dbReference type="SAM" id="MobiDB-lite"/>
    </source>
</evidence>
<keyword evidence="9" id="KW-0813">Transport</keyword>
<keyword evidence="4" id="KW-0472">Membrane</keyword>
<dbReference type="GO" id="GO:0034707">
    <property type="term" value="C:chloride channel complex"/>
    <property type="evidence" value="ECO:0007669"/>
    <property type="project" value="UniProtKB-KW"/>
</dbReference>
<dbReference type="InterPro" id="IPR021134">
    <property type="entry name" value="Bestrophin-like"/>
</dbReference>
<keyword evidence="9" id="KW-0406">Ion transport</keyword>
<feature type="region of interest" description="Disordered" evidence="10">
    <location>
        <begin position="470"/>
        <end position="495"/>
    </location>
</feature>
<keyword evidence="9" id="KW-0407">Ion channel</keyword>
<evidence type="ECO:0000256" key="9">
    <source>
        <dbReference type="RuleBase" id="RU363126"/>
    </source>
</evidence>
<reference evidence="11 12" key="1">
    <citation type="journal article" date="2020" name="Mol. Biol. Evol.">
        <title>Interspecific Gene Flow and the Evolution of Specialization in Black and White Rhinoceros.</title>
        <authorList>
            <person name="Moodley Y."/>
            <person name="Westbury M.V."/>
            <person name="Russo I.M."/>
            <person name="Gopalakrishnan S."/>
            <person name="Rakotoarivelo A."/>
            <person name="Olsen R.A."/>
            <person name="Prost S."/>
            <person name="Tunstall T."/>
            <person name="Ryder O.A."/>
            <person name="Dalen L."/>
            <person name="Bruford M.W."/>
        </authorList>
    </citation>
    <scope>NUCLEOTIDE SEQUENCE [LARGE SCALE GENOMIC DNA]</scope>
    <source>
        <strain evidence="11">SBR-YM</strain>
        <tissue evidence="11">Skin</tissue>
    </source>
</reference>
<keyword evidence="2" id="KW-0812">Transmembrane</keyword>
<comment type="subcellular location">
    <subcellularLocation>
        <location evidence="9">Cell membrane</location>
        <topology evidence="9">Multi-pass membrane protein</topology>
    </subcellularLocation>
    <subcellularLocation>
        <location evidence="1">Membrane</location>
    </subcellularLocation>
</comment>
<dbReference type="InterPro" id="IPR000615">
    <property type="entry name" value="Bestrophin"/>
</dbReference>
<evidence type="ECO:0000256" key="8">
    <source>
        <dbReference type="ARBA" id="ARBA00034769"/>
    </source>
</evidence>
<protein>
    <recommendedName>
        <fullName evidence="9">Bestrophin</fullName>
    </recommendedName>
</protein>
<dbReference type="AlphaFoldDB" id="A0A7J7F5C7"/>
<proteinExistence type="inferred from homology"/>
<dbReference type="PANTHER" id="PTHR10736:SF55">
    <property type="entry name" value="BESTROPHIN-4"/>
    <property type="match status" value="1"/>
</dbReference>
<keyword evidence="3" id="KW-1133">Transmembrane helix</keyword>
<evidence type="ECO:0000256" key="2">
    <source>
        <dbReference type="ARBA" id="ARBA00022692"/>
    </source>
</evidence>
<feature type="region of interest" description="Disordered" evidence="10">
    <location>
        <begin position="410"/>
        <end position="431"/>
    </location>
</feature>
<evidence type="ECO:0000313" key="11">
    <source>
        <dbReference type="EMBL" id="KAF5923239.1"/>
    </source>
</evidence>
<comment type="function">
    <text evidence="9">Forms calcium-sensitive chloride channels. Permeable to bicarbonate.</text>
</comment>
<dbReference type="Pfam" id="PF01062">
    <property type="entry name" value="Bestrophin"/>
    <property type="match status" value="2"/>
</dbReference>
<name>A0A7J7F5C7_DICBM</name>
<comment type="similarity">
    <text evidence="8 9">Belongs to the anion channel-forming bestrophin (TC 1.A.46) family. Calcium-sensitive chloride channel subfamily.</text>
</comment>
<keyword evidence="6 9" id="KW-0868">Chloride</keyword>
<comment type="catalytic activity">
    <reaction evidence="7">
        <text>chloride(in) = chloride(out)</text>
        <dbReference type="Rhea" id="RHEA:29823"/>
        <dbReference type="ChEBI" id="CHEBI:17996"/>
    </reaction>
</comment>
<evidence type="ECO:0000256" key="7">
    <source>
        <dbReference type="ARBA" id="ARBA00024167"/>
    </source>
</evidence>
<dbReference type="GO" id="GO:0005254">
    <property type="term" value="F:chloride channel activity"/>
    <property type="evidence" value="ECO:0007669"/>
    <property type="project" value="UniProtKB-KW"/>
</dbReference>
<comment type="caution">
    <text evidence="11">The sequence shown here is derived from an EMBL/GenBank/DDBJ whole genome shotgun (WGS) entry which is preliminary data.</text>
</comment>
<evidence type="ECO:0000256" key="1">
    <source>
        <dbReference type="ARBA" id="ARBA00004370"/>
    </source>
</evidence>
<evidence type="ECO:0000256" key="5">
    <source>
        <dbReference type="ARBA" id="ARBA00023173"/>
    </source>
</evidence>
<evidence type="ECO:0000256" key="3">
    <source>
        <dbReference type="ARBA" id="ARBA00022989"/>
    </source>
</evidence>
<organism evidence="11 12">
    <name type="scientific">Diceros bicornis minor</name>
    <name type="common">South-central black rhinoceros</name>
    <dbReference type="NCBI Taxonomy" id="77932"/>
    <lineage>
        <taxon>Eukaryota</taxon>
        <taxon>Metazoa</taxon>
        <taxon>Chordata</taxon>
        <taxon>Craniata</taxon>
        <taxon>Vertebrata</taxon>
        <taxon>Euteleostomi</taxon>
        <taxon>Mammalia</taxon>
        <taxon>Eutheria</taxon>
        <taxon>Laurasiatheria</taxon>
        <taxon>Perissodactyla</taxon>
        <taxon>Rhinocerotidae</taxon>
        <taxon>Diceros</taxon>
    </lineage>
</organism>
<dbReference type="GO" id="GO:0005886">
    <property type="term" value="C:plasma membrane"/>
    <property type="evidence" value="ECO:0007669"/>
    <property type="project" value="UniProtKB-SubCell"/>
</dbReference>
<sequence length="495" mass="54879">MTVSYTLKVAEARFGGFSGLLLRWRGSIYKLLYKEFLLFIALYALLSITYRCEGAGGGSGLACGGPGCPPPCNAGLHLTFPRLLLTQEQKHVYAQVARYCNRSADLIPLSFVLGFYVTLVVNRWWAQYTSIPLPDQLMCVISASVHGVDQRGRLLRRTLIRYANLASVLVLRSVSTRVLKRFPTMEHVVDAGFMSQEERKKFESLKSDFNKYWVPCVWFTNLAAQARRDGRIHDDIALCLLLEGQGRHFSLSHSARLPLLQVVTIAVYSFFALSLVGRQFVEPEVGAAKPQEPLETGKEPGPVLGDLDMYVPLTTLLQFFFYAGWLKVAEQIINPFGEDDDDFETNQLIDRNLQVSLLSVDDMYQNLPPAEKDPYWDEGLALPPYTVATVAESLRPSFLGSTFNLRVSDDPEQSLQVEASPGLARPAPPAQTPLLGRFLGVGAPSPAISLRNFGRARGPPRTPHLLRFRAEEAGDPEAADRIEEAAESGDEAGEP</sequence>
<accession>A0A7J7F5C7</accession>
<feature type="compositionally biased region" description="Basic and acidic residues" evidence="10">
    <location>
        <begin position="470"/>
        <end position="484"/>
    </location>
</feature>
<evidence type="ECO:0000313" key="12">
    <source>
        <dbReference type="Proteomes" id="UP000551758"/>
    </source>
</evidence>
<keyword evidence="12" id="KW-1185">Reference proteome</keyword>
<evidence type="ECO:0000256" key="6">
    <source>
        <dbReference type="ARBA" id="ARBA00023214"/>
    </source>
</evidence>
<keyword evidence="9" id="KW-1003">Cell membrane</keyword>
<dbReference type="PANTHER" id="PTHR10736">
    <property type="entry name" value="BESTROPHIN"/>
    <property type="match status" value="1"/>
</dbReference>
<gene>
    <name evidence="11" type="ORF">HPG69_012329</name>
</gene>
<feature type="compositionally biased region" description="Acidic residues" evidence="10">
    <location>
        <begin position="485"/>
        <end position="495"/>
    </location>
</feature>
<keyword evidence="5 9" id="KW-0869">Chloride channel</keyword>
<evidence type="ECO:0000256" key="4">
    <source>
        <dbReference type="ARBA" id="ARBA00023136"/>
    </source>
</evidence>